<dbReference type="Pfam" id="PF08281">
    <property type="entry name" value="Sigma70_r4_2"/>
    <property type="match status" value="1"/>
</dbReference>
<protein>
    <submittedName>
        <fullName evidence="7">Sigma-70 family RNA polymerase sigma factor</fullName>
    </submittedName>
</protein>
<evidence type="ECO:0000256" key="1">
    <source>
        <dbReference type="ARBA" id="ARBA00010641"/>
    </source>
</evidence>
<proteinExistence type="inferred from homology"/>
<dbReference type="InterPro" id="IPR036388">
    <property type="entry name" value="WH-like_DNA-bd_sf"/>
</dbReference>
<dbReference type="PANTHER" id="PTHR43133:SF25">
    <property type="entry name" value="RNA POLYMERASE SIGMA FACTOR RFAY-RELATED"/>
    <property type="match status" value="1"/>
</dbReference>
<reference evidence="7" key="1">
    <citation type="submission" date="2020-12" db="EMBL/GenBank/DDBJ databases">
        <title>Oil enriched cultivation method for isolating marine PHA-producing bacteria.</title>
        <authorList>
            <person name="Zheng W."/>
            <person name="Yu S."/>
            <person name="Huang Y."/>
        </authorList>
    </citation>
    <scope>NUCLEOTIDE SEQUENCE</scope>
    <source>
        <strain evidence="7">SY-2-12</strain>
    </source>
</reference>
<dbReference type="SUPFAM" id="SSF88659">
    <property type="entry name" value="Sigma3 and sigma4 domains of RNA polymerase sigma factors"/>
    <property type="match status" value="1"/>
</dbReference>
<dbReference type="InterPro" id="IPR007627">
    <property type="entry name" value="RNA_pol_sigma70_r2"/>
</dbReference>
<gene>
    <name evidence="7" type="ORF">JF539_17090</name>
</gene>
<organism evidence="7 8">
    <name type="scientific">Roseibium aggregatum</name>
    <dbReference type="NCBI Taxonomy" id="187304"/>
    <lineage>
        <taxon>Bacteria</taxon>
        <taxon>Pseudomonadati</taxon>
        <taxon>Pseudomonadota</taxon>
        <taxon>Alphaproteobacteria</taxon>
        <taxon>Hyphomicrobiales</taxon>
        <taxon>Stappiaceae</taxon>
        <taxon>Roseibium</taxon>
    </lineage>
</organism>
<comment type="similarity">
    <text evidence="1">Belongs to the sigma-70 factor family. ECF subfamily.</text>
</comment>
<evidence type="ECO:0000259" key="6">
    <source>
        <dbReference type="Pfam" id="PF08281"/>
    </source>
</evidence>
<dbReference type="Gene3D" id="1.10.10.10">
    <property type="entry name" value="Winged helix-like DNA-binding domain superfamily/Winged helix DNA-binding domain"/>
    <property type="match status" value="1"/>
</dbReference>
<dbReference type="Gene3D" id="1.10.1740.10">
    <property type="match status" value="1"/>
</dbReference>
<feature type="domain" description="RNA polymerase sigma-70 region 2" evidence="5">
    <location>
        <begin position="15"/>
        <end position="74"/>
    </location>
</feature>
<dbReference type="AlphaFoldDB" id="A0A939EHY9"/>
<dbReference type="GO" id="GO:0003677">
    <property type="term" value="F:DNA binding"/>
    <property type="evidence" value="ECO:0007669"/>
    <property type="project" value="InterPro"/>
</dbReference>
<dbReference type="InterPro" id="IPR014284">
    <property type="entry name" value="RNA_pol_sigma-70_dom"/>
</dbReference>
<evidence type="ECO:0000256" key="3">
    <source>
        <dbReference type="ARBA" id="ARBA00023082"/>
    </source>
</evidence>
<keyword evidence="3" id="KW-0731">Sigma factor</keyword>
<dbReference type="EMBL" id="JAEKJZ010000003">
    <property type="protein sequence ID" value="MBN9672070.1"/>
    <property type="molecule type" value="Genomic_DNA"/>
</dbReference>
<dbReference type="PANTHER" id="PTHR43133">
    <property type="entry name" value="RNA POLYMERASE ECF-TYPE SIGMA FACTO"/>
    <property type="match status" value="1"/>
</dbReference>
<dbReference type="InterPro" id="IPR039425">
    <property type="entry name" value="RNA_pol_sigma-70-like"/>
</dbReference>
<evidence type="ECO:0000313" key="8">
    <source>
        <dbReference type="Proteomes" id="UP000664096"/>
    </source>
</evidence>
<dbReference type="SUPFAM" id="SSF88946">
    <property type="entry name" value="Sigma2 domain of RNA polymerase sigma factors"/>
    <property type="match status" value="1"/>
</dbReference>
<evidence type="ECO:0000256" key="2">
    <source>
        <dbReference type="ARBA" id="ARBA00023015"/>
    </source>
</evidence>
<accession>A0A939EHY9</accession>
<dbReference type="RefSeq" id="WP_207141905.1">
    <property type="nucleotide sequence ID" value="NZ_JAEKJZ010000003.1"/>
</dbReference>
<evidence type="ECO:0000313" key="7">
    <source>
        <dbReference type="EMBL" id="MBN9672070.1"/>
    </source>
</evidence>
<keyword evidence="2" id="KW-0805">Transcription regulation</keyword>
<name>A0A939EHY9_9HYPH</name>
<dbReference type="Pfam" id="PF04542">
    <property type="entry name" value="Sigma70_r2"/>
    <property type="match status" value="1"/>
</dbReference>
<dbReference type="Proteomes" id="UP000664096">
    <property type="component" value="Unassembled WGS sequence"/>
</dbReference>
<dbReference type="InterPro" id="IPR013325">
    <property type="entry name" value="RNA_pol_sigma_r2"/>
</dbReference>
<keyword evidence="4" id="KW-0804">Transcription</keyword>
<feature type="domain" description="RNA polymerase sigma factor 70 region 4 type 2" evidence="6">
    <location>
        <begin position="101"/>
        <end position="153"/>
    </location>
</feature>
<comment type="caution">
    <text evidence="7">The sequence shown here is derived from an EMBL/GenBank/DDBJ whole genome shotgun (WGS) entry which is preliminary data.</text>
</comment>
<sequence length="169" mass="19550">MPDRSQRLLRETEVLHRYAVTLTRDRSDAEDLVQDCMERALRKWTLRQSSVPLRPWLFRMMRNLHVSRWRRTKKHDNQVPLDEMEAPPQVPAAQEGSAELNRLLTRMLNLPAEQREALHLVGIEGCTYAEAAEILGVAEGTIMSRISRARASLRQDSSKARRPQLRSVT</sequence>
<dbReference type="InterPro" id="IPR013324">
    <property type="entry name" value="RNA_pol_sigma_r3/r4-like"/>
</dbReference>
<dbReference type="GO" id="GO:0006352">
    <property type="term" value="P:DNA-templated transcription initiation"/>
    <property type="evidence" value="ECO:0007669"/>
    <property type="project" value="InterPro"/>
</dbReference>
<dbReference type="GO" id="GO:0016987">
    <property type="term" value="F:sigma factor activity"/>
    <property type="evidence" value="ECO:0007669"/>
    <property type="project" value="UniProtKB-KW"/>
</dbReference>
<dbReference type="CDD" id="cd06171">
    <property type="entry name" value="Sigma70_r4"/>
    <property type="match status" value="1"/>
</dbReference>
<dbReference type="NCBIfam" id="TIGR02937">
    <property type="entry name" value="sigma70-ECF"/>
    <property type="match status" value="1"/>
</dbReference>
<evidence type="ECO:0000256" key="4">
    <source>
        <dbReference type="ARBA" id="ARBA00023163"/>
    </source>
</evidence>
<dbReference type="InterPro" id="IPR013249">
    <property type="entry name" value="RNA_pol_sigma70_r4_t2"/>
</dbReference>
<evidence type="ECO:0000259" key="5">
    <source>
        <dbReference type="Pfam" id="PF04542"/>
    </source>
</evidence>